<dbReference type="PANTHER" id="PTHR33270:SF18">
    <property type="entry name" value="OS02G0324700 PROTEIN"/>
    <property type="match status" value="1"/>
</dbReference>
<dbReference type="OrthoDB" id="1919859at2759"/>
<accession>A0A1U8BDK4</accession>
<gene>
    <name evidence="4" type="primary">LOC104609974</name>
</gene>
<protein>
    <submittedName>
        <fullName evidence="4">Uncharacterized protein At4g22758</fullName>
    </submittedName>
</protein>
<feature type="region of interest" description="Disordered" evidence="1">
    <location>
        <begin position="96"/>
        <end position="116"/>
    </location>
</feature>
<evidence type="ECO:0000313" key="4">
    <source>
        <dbReference type="RefSeq" id="XP_010274728.1"/>
    </source>
</evidence>
<dbReference type="KEGG" id="nnu:104609974"/>
<dbReference type="PANTHER" id="PTHR33270">
    <property type="entry name" value="BNAC05G50380D PROTEIN"/>
    <property type="match status" value="1"/>
</dbReference>
<dbReference type="InterPro" id="IPR055482">
    <property type="entry name" value="DUF7054"/>
</dbReference>
<evidence type="ECO:0000313" key="3">
    <source>
        <dbReference type="Proteomes" id="UP000189703"/>
    </source>
</evidence>
<dbReference type="OMA" id="GFSLYCP"/>
<dbReference type="eggNOG" id="KOG4197">
    <property type="taxonomic scope" value="Eukaryota"/>
</dbReference>
<proteinExistence type="predicted"/>
<organism evidence="3 4">
    <name type="scientific">Nelumbo nucifera</name>
    <name type="common">Sacred lotus</name>
    <dbReference type="NCBI Taxonomy" id="4432"/>
    <lineage>
        <taxon>Eukaryota</taxon>
        <taxon>Viridiplantae</taxon>
        <taxon>Streptophyta</taxon>
        <taxon>Embryophyta</taxon>
        <taxon>Tracheophyta</taxon>
        <taxon>Spermatophyta</taxon>
        <taxon>Magnoliopsida</taxon>
        <taxon>Proteales</taxon>
        <taxon>Nelumbonaceae</taxon>
        <taxon>Nelumbo</taxon>
    </lineage>
</organism>
<feature type="compositionally biased region" description="Low complexity" evidence="1">
    <location>
        <begin position="97"/>
        <end position="112"/>
    </location>
</feature>
<dbReference type="AlphaFoldDB" id="A0A1U8BDK4"/>
<dbReference type="GeneID" id="104609974"/>
<sequence length="146" mass="15863">MLLQKPKKNAKGNRLLISVNVLGSAGPLRFLVNDEELVAAVIDTALKSYAREGRLPVLGSDLNNFLLYSANAGTDALSPWETIGSRGGRNFVLCKKPQAQPQQPQQPQPQLQTTNGDGQLTMIARKGSGSWKAWLNKSLNLKISSH</sequence>
<feature type="domain" description="DUF7054" evidence="2">
    <location>
        <begin position="12"/>
        <end position="94"/>
    </location>
</feature>
<dbReference type="FunCoup" id="A0A1U8BDK4">
    <property type="interactions" value="705"/>
</dbReference>
<dbReference type="Pfam" id="PF23156">
    <property type="entry name" value="DUF7054"/>
    <property type="match status" value="1"/>
</dbReference>
<dbReference type="Proteomes" id="UP000189703">
    <property type="component" value="Unplaced"/>
</dbReference>
<dbReference type="RefSeq" id="XP_010274728.1">
    <property type="nucleotide sequence ID" value="XM_010276426.2"/>
</dbReference>
<reference evidence="4" key="1">
    <citation type="submission" date="2025-08" db="UniProtKB">
        <authorList>
            <consortium name="RefSeq"/>
        </authorList>
    </citation>
    <scope>IDENTIFICATION</scope>
</reference>
<keyword evidence="3" id="KW-1185">Reference proteome</keyword>
<evidence type="ECO:0000256" key="1">
    <source>
        <dbReference type="SAM" id="MobiDB-lite"/>
    </source>
</evidence>
<evidence type="ECO:0000259" key="2">
    <source>
        <dbReference type="Pfam" id="PF23156"/>
    </source>
</evidence>
<name>A0A1U8BDK4_NELNU</name>
<dbReference type="InterPro" id="IPR040358">
    <property type="entry name" value="At4g22758-like"/>
</dbReference>